<accession>A0A1F2WJU8</accession>
<evidence type="ECO:0008006" key="3">
    <source>
        <dbReference type="Google" id="ProtNLM"/>
    </source>
</evidence>
<name>A0A1F2WJU8_9ACTN</name>
<evidence type="ECO:0000313" key="1">
    <source>
        <dbReference type="EMBL" id="OFW57122.1"/>
    </source>
</evidence>
<sequence length="366" mass="41226">MRIKPQTKMVLTIILIIVLLGSTTGLIFTLTSKKSEAKGAPKLNVDVYVRPEVVTAAYKIYGDNAMGYWLANTKIENTGTVPVTNFSISYKIEGYCDWTSAELYPQIIPGEIIRDYCWPTFTASTMKEISTKSPAELTVRYEYDGLDKPIDKQEKFFFLGKNDFIWSYIKEEEVFAFQDLNDNYPLLAAFVTKNDETVQQAAKAIYGGLAPSTDADTYYALVRTFDVLRAYGMQYVYEPSVLEANTFGQYIQYPADSLNRVAGTCIDLSILFCALLESVSIKTYIYLIPGHAIPAVLMPESGYIYPIESTFMDLAFVQSHYDVNPQITADECIDIAIDYINQNVEEGTYIKMDVGQAWDNGVMPAW</sequence>
<dbReference type="STRING" id="1797197.A2Y75_02010"/>
<dbReference type="InterPro" id="IPR038765">
    <property type="entry name" value="Papain-like_cys_pep_sf"/>
</dbReference>
<gene>
    <name evidence="1" type="ORF">A2Y75_02010</name>
</gene>
<evidence type="ECO:0000313" key="2">
    <source>
        <dbReference type="Proteomes" id="UP000177876"/>
    </source>
</evidence>
<protein>
    <recommendedName>
        <fullName evidence="3">Transglutaminase-like domain-containing protein</fullName>
    </recommendedName>
</protein>
<comment type="caution">
    <text evidence="1">The sequence shown here is derived from an EMBL/GenBank/DDBJ whole genome shotgun (WGS) entry which is preliminary data.</text>
</comment>
<organism evidence="1 2">
    <name type="scientific">Candidatus Solincola sediminis</name>
    <dbReference type="NCBI Taxonomy" id="1797199"/>
    <lineage>
        <taxon>Bacteria</taxon>
        <taxon>Bacillati</taxon>
        <taxon>Actinomycetota</taxon>
        <taxon>Candidatus Geothermincolia</taxon>
        <taxon>Candidatus Geothermincolales</taxon>
        <taxon>Candidatus Geothermincolaceae</taxon>
        <taxon>Candidatus Solincola</taxon>
    </lineage>
</organism>
<proteinExistence type="predicted"/>
<dbReference type="EMBL" id="MELK01000037">
    <property type="protein sequence ID" value="OFW57122.1"/>
    <property type="molecule type" value="Genomic_DNA"/>
</dbReference>
<dbReference type="SUPFAM" id="SSF54001">
    <property type="entry name" value="Cysteine proteinases"/>
    <property type="match status" value="1"/>
</dbReference>
<reference evidence="1 2" key="1">
    <citation type="journal article" date="2016" name="Nat. Commun.">
        <title>Thousands of microbial genomes shed light on interconnected biogeochemical processes in an aquifer system.</title>
        <authorList>
            <person name="Anantharaman K."/>
            <person name="Brown C.T."/>
            <person name="Hug L.A."/>
            <person name="Sharon I."/>
            <person name="Castelle C.J."/>
            <person name="Probst A.J."/>
            <person name="Thomas B.C."/>
            <person name="Singh A."/>
            <person name="Wilkins M.J."/>
            <person name="Karaoz U."/>
            <person name="Brodie E.L."/>
            <person name="Williams K.H."/>
            <person name="Hubbard S.S."/>
            <person name="Banfield J.F."/>
        </authorList>
    </citation>
    <scope>NUCLEOTIDE SEQUENCE [LARGE SCALE GENOMIC DNA]</scope>
</reference>
<dbReference type="AlphaFoldDB" id="A0A1F2WJU8"/>
<dbReference type="Proteomes" id="UP000177876">
    <property type="component" value="Unassembled WGS sequence"/>
</dbReference>